<feature type="compositionally biased region" description="Low complexity" evidence="1">
    <location>
        <begin position="11"/>
        <end position="22"/>
    </location>
</feature>
<reference evidence="3" key="1">
    <citation type="submission" date="2016-11" db="UniProtKB">
        <authorList>
            <consortium name="WormBaseParasite"/>
        </authorList>
    </citation>
    <scope>IDENTIFICATION</scope>
</reference>
<evidence type="ECO:0000313" key="3">
    <source>
        <dbReference type="WBParaSite" id="L893_g7615.t1"/>
    </source>
</evidence>
<name>A0A1I8AP48_9BILA</name>
<feature type="compositionally biased region" description="Basic and acidic residues" evidence="1">
    <location>
        <begin position="24"/>
        <end position="38"/>
    </location>
</feature>
<sequence>MPYPSKRKVAARANAQKGVAAKAAKKEQEDARKALADENRQLRERLEEQKKVEKQLRSSLQAAEKRVEKMATIPELPRLGSGQSLCGKSKAIVCHVLQFAKEHHGPNAVKWTSAMTGIGENTLRGYKKKVDIPGKEVFKLPPCSSAAKKSSR</sequence>
<dbReference type="Proteomes" id="UP000095287">
    <property type="component" value="Unplaced"/>
</dbReference>
<feature type="compositionally biased region" description="Basic residues" evidence="1">
    <location>
        <begin position="1"/>
        <end position="10"/>
    </location>
</feature>
<dbReference type="WBParaSite" id="L893_g7615.t1">
    <property type="protein sequence ID" value="L893_g7615.t1"/>
    <property type="gene ID" value="L893_g7615"/>
</dbReference>
<evidence type="ECO:0000256" key="1">
    <source>
        <dbReference type="SAM" id="MobiDB-lite"/>
    </source>
</evidence>
<proteinExistence type="predicted"/>
<evidence type="ECO:0000313" key="2">
    <source>
        <dbReference type="Proteomes" id="UP000095287"/>
    </source>
</evidence>
<organism evidence="2 3">
    <name type="scientific">Steinernema glaseri</name>
    <dbReference type="NCBI Taxonomy" id="37863"/>
    <lineage>
        <taxon>Eukaryota</taxon>
        <taxon>Metazoa</taxon>
        <taxon>Ecdysozoa</taxon>
        <taxon>Nematoda</taxon>
        <taxon>Chromadorea</taxon>
        <taxon>Rhabditida</taxon>
        <taxon>Tylenchina</taxon>
        <taxon>Panagrolaimomorpha</taxon>
        <taxon>Strongyloidoidea</taxon>
        <taxon>Steinernematidae</taxon>
        <taxon>Steinernema</taxon>
    </lineage>
</organism>
<protein>
    <submittedName>
        <fullName evidence="3">SWIB domain-containing protein</fullName>
    </submittedName>
</protein>
<accession>A0A1I8AP48</accession>
<feature type="region of interest" description="Disordered" evidence="1">
    <location>
        <begin position="1"/>
        <end position="38"/>
    </location>
</feature>
<dbReference type="AlphaFoldDB" id="A0A1I8AP48"/>
<keyword evidence="2" id="KW-1185">Reference proteome</keyword>